<dbReference type="Pfam" id="PF22936">
    <property type="entry name" value="Pol_BBD"/>
    <property type="match status" value="1"/>
</dbReference>
<dbReference type="CDD" id="cd09272">
    <property type="entry name" value="RNase_HI_RT_Ty1"/>
    <property type="match status" value="1"/>
</dbReference>
<dbReference type="InterPro" id="IPR043502">
    <property type="entry name" value="DNA/RNA_pol_sf"/>
</dbReference>
<proteinExistence type="predicted"/>
<feature type="domain" description="Integrase catalytic" evidence="8">
    <location>
        <begin position="482"/>
        <end position="658"/>
    </location>
</feature>
<dbReference type="Pfam" id="PF00665">
    <property type="entry name" value="rve"/>
    <property type="match status" value="1"/>
</dbReference>
<dbReference type="GO" id="GO:0003676">
    <property type="term" value="F:nucleic acid binding"/>
    <property type="evidence" value="ECO:0007669"/>
    <property type="project" value="InterPro"/>
</dbReference>
<keyword evidence="5" id="KW-0863">Zinc-finger</keyword>
<dbReference type="GO" id="GO:0006508">
    <property type="term" value="P:proteolysis"/>
    <property type="evidence" value="ECO:0007669"/>
    <property type="project" value="UniProtKB-KW"/>
</dbReference>
<dbReference type="InterPro" id="IPR012337">
    <property type="entry name" value="RNaseH-like_sf"/>
</dbReference>
<dbReference type="InterPro" id="IPR001878">
    <property type="entry name" value="Znf_CCHC"/>
</dbReference>
<dbReference type="PROSITE" id="PS50994">
    <property type="entry name" value="INTEGRASE"/>
    <property type="match status" value="1"/>
</dbReference>
<keyword evidence="4" id="KW-0378">Hydrolase</keyword>
<dbReference type="InterPro" id="IPR054722">
    <property type="entry name" value="PolX-like_BBD"/>
</dbReference>
<evidence type="ECO:0000256" key="4">
    <source>
        <dbReference type="ARBA" id="ARBA00022801"/>
    </source>
</evidence>
<evidence type="ECO:0000259" key="8">
    <source>
        <dbReference type="PROSITE" id="PS50994"/>
    </source>
</evidence>
<dbReference type="Pfam" id="PF07727">
    <property type="entry name" value="RVT_2"/>
    <property type="match status" value="1"/>
</dbReference>
<dbReference type="InterPro" id="IPR013103">
    <property type="entry name" value="RVT_2"/>
</dbReference>
<organism evidence="9 10">
    <name type="scientific">Linum trigynum</name>
    <dbReference type="NCBI Taxonomy" id="586398"/>
    <lineage>
        <taxon>Eukaryota</taxon>
        <taxon>Viridiplantae</taxon>
        <taxon>Streptophyta</taxon>
        <taxon>Embryophyta</taxon>
        <taxon>Tracheophyta</taxon>
        <taxon>Spermatophyta</taxon>
        <taxon>Magnoliopsida</taxon>
        <taxon>eudicotyledons</taxon>
        <taxon>Gunneridae</taxon>
        <taxon>Pentapetalae</taxon>
        <taxon>rosids</taxon>
        <taxon>fabids</taxon>
        <taxon>Malpighiales</taxon>
        <taxon>Linaceae</taxon>
        <taxon>Linum</taxon>
    </lineage>
</organism>
<keyword evidence="3" id="KW-0064">Aspartyl protease</keyword>
<evidence type="ECO:0008006" key="11">
    <source>
        <dbReference type="Google" id="ProtNLM"/>
    </source>
</evidence>
<evidence type="ECO:0000313" key="10">
    <source>
        <dbReference type="Proteomes" id="UP001497516"/>
    </source>
</evidence>
<evidence type="ECO:0000256" key="1">
    <source>
        <dbReference type="ARBA" id="ARBA00022670"/>
    </source>
</evidence>
<dbReference type="SUPFAM" id="SSF57756">
    <property type="entry name" value="Retrovirus zinc finger-like domains"/>
    <property type="match status" value="1"/>
</dbReference>
<feature type="compositionally biased region" description="Acidic residues" evidence="6">
    <location>
        <begin position="784"/>
        <end position="795"/>
    </location>
</feature>
<accession>A0AAV2FH93</accession>
<dbReference type="InterPro" id="IPR036875">
    <property type="entry name" value="Znf_CCHC_sf"/>
</dbReference>
<dbReference type="Pfam" id="PF25597">
    <property type="entry name" value="SH3_retrovirus"/>
    <property type="match status" value="1"/>
</dbReference>
<evidence type="ECO:0000259" key="7">
    <source>
        <dbReference type="PROSITE" id="PS50158"/>
    </source>
</evidence>
<dbReference type="Gene3D" id="4.10.60.10">
    <property type="entry name" value="Zinc finger, CCHC-type"/>
    <property type="match status" value="1"/>
</dbReference>
<dbReference type="GO" id="GO:0008270">
    <property type="term" value="F:zinc ion binding"/>
    <property type="evidence" value="ECO:0007669"/>
    <property type="project" value="UniProtKB-KW"/>
</dbReference>
<dbReference type="GO" id="GO:0004190">
    <property type="term" value="F:aspartic-type endopeptidase activity"/>
    <property type="evidence" value="ECO:0007669"/>
    <property type="project" value="UniProtKB-KW"/>
</dbReference>
<gene>
    <name evidence="9" type="ORF">LTRI10_LOCUS37893</name>
</gene>
<keyword evidence="5" id="KW-0862">Zinc</keyword>
<evidence type="ECO:0000313" key="9">
    <source>
        <dbReference type="EMBL" id="CAL1397608.1"/>
    </source>
</evidence>
<keyword evidence="1" id="KW-0645">Protease</keyword>
<dbReference type="InterPro" id="IPR036397">
    <property type="entry name" value="RNaseH_sf"/>
</dbReference>
<dbReference type="EMBL" id="OZ034819">
    <property type="protein sequence ID" value="CAL1397608.1"/>
    <property type="molecule type" value="Genomic_DNA"/>
</dbReference>
<feature type="domain" description="CCHC-type" evidence="7">
    <location>
        <begin position="253"/>
        <end position="268"/>
    </location>
</feature>
<dbReference type="Pfam" id="PF14223">
    <property type="entry name" value="Retrotran_gag_2"/>
    <property type="match status" value="1"/>
</dbReference>
<protein>
    <recommendedName>
        <fullName evidence="11">Polyprotein</fullName>
    </recommendedName>
</protein>
<evidence type="ECO:0000256" key="5">
    <source>
        <dbReference type="PROSITE-ProRule" id="PRU00047"/>
    </source>
</evidence>
<evidence type="ECO:0000256" key="3">
    <source>
        <dbReference type="ARBA" id="ARBA00022750"/>
    </source>
</evidence>
<dbReference type="Proteomes" id="UP001497516">
    <property type="component" value="Chromosome 6"/>
</dbReference>
<name>A0AAV2FH93_9ROSI</name>
<dbReference type="InterPro" id="IPR039537">
    <property type="entry name" value="Retrotran_Ty1/copia-like"/>
</dbReference>
<dbReference type="PANTHER" id="PTHR42648">
    <property type="entry name" value="TRANSPOSASE, PUTATIVE-RELATED"/>
    <property type="match status" value="1"/>
</dbReference>
<evidence type="ECO:0000256" key="2">
    <source>
        <dbReference type="ARBA" id="ARBA00022723"/>
    </source>
</evidence>
<dbReference type="PROSITE" id="PS50158">
    <property type="entry name" value="ZF_CCHC"/>
    <property type="match status" value="1"/>
</dbReference>
<feature type="compositionally biased region" description="Polar residues" evidence="6">
    <location>
        <begin position="767"/>
        <end position="780"/>
    </location>
</feature>
<feature type="region of interest" description="Disordered" evidence="6">
    <location>
        <begin position="767"/>
        <end position="812"/>
    </location>
</feature>
<dbReference type="Gene3D" id="3.30.420.10">
    <property type="entry name" value="Ribonuclease H-like superfamily/Ribonuclease H"/>
    <property type="match status" value="1"/>
</dbReference>
<keyword evidence="10" id="KW-1185">Reference proteome</keyword>
<dbReference type="SUPFAM" id="SSF56672">
    <property type="entry name" value="DNA/RNA polymerases"/>
    <property type="match status" value="1"/>
</dbReference>
<dbReference type="InterPro" id="IPR025724">
    <property type="entry name" value="GAG-pre-integrase_dom"/>
</dbReference>
<dbReference type="GO" id="GO:0015074">
    <property type="term" value="P:DNA integration"/>
    <property type="evidence" value="ECO:0007669"/>
    <property type="project" value="InterPro"/>
</dbReference>
<reference evidence="9 10" key="1">
    <citation type="submission" date="2024-04" db="EMBL/GenBank/DDBJ databases">
        <authorList>
            <person name="Fracassetti M."/>
        </authorList>
    </citation>
    <scope>NUCLEOTIDE SEQUENCE [LARGE SCALE GENOMIC DNA]</scope>
</reference>
<dbReference type="SMART" id="SM00343">
    <property type="entry name" value="ZnF_C2HC"/>
    <property type="match status" value="1"/>
</dbReference>
<dbReference type="Pfam" id="PF13976">
    <property type="entry name" value="gag_pre-integrs"/>
    <property type="match status" value="1"/>
</dbReference>
<sequence>MSENSSFAQVCIPKFDGDYDHWSLLMENLLRSKEYWGVVSEGFREPSEGETLSETQSKSLEDSKLRDLKAKNYLFSSIDKTILKTITRKRTAKELWDAMKVKFQGSARVQKAQLQALRRNFELLEMKEGESITDYFGRVMIVANSMRNCGEDLTDVQIVEKILRTLTERFNYVVCSIEESKDIEQLSVDALQSSLIVHEQKFLRKTGVEEDQALKVGYENGGRGRGQSRGGFFPGRGRGRGRGRGWNRESVECYKCHKMGHFRHECPEWYNNQHVNYSTSSELKDDVLLMAFLEEHKGEQNEACWFLDSGCSNHMCGNKNWFTDLDTSFKGSVRLGNDSRLDVAGKGAVKLVLEHVNLQIKDVYYVPDLNTNLLSVGQLQEKGLAFLIKGGSCRIFHEEKGMILQTSMQKNRMFVLKADLINDTQCLQATDEHSLELWHRRFGHLSPKAILQLQQKEFVRDLPKLTGEVGVCSTCQVGKQHRAPFPKKSTWRATQKLQLLHADLCGPITPTSNGGKRYIFTLIDDFSRKLWVFFLAAKSEALDSFKKFKALIEKETGLPIVCLRTDRGGEFMLNLFKGLCEEAGIRRQLTAALTPQQNGVAERKNRTILNMVRCMLDDRKVPASFWPEAVAWTAHVINRSSTAANKGKTPQELWTGQPPSVSHFKVFGCTAYVHIPDQHRKKLDDKSTPCHFLGLSAESKAYKLYNPNTKKIVVSRDVVFDEAKGWEWKSNIQPVLTKIYWEDSEEGWYESDDEGEEQAMTSNEAAVAANNSQPAGATSHQETEVLDEEEEEGEDQQAVTPPVSHVPDFGLGPRTRTRPAHLDMYDCNFFTDTDWKAMVALTTDPQTFEEAASDPKWNAAMQVEMQAIKKNQVWTLTDLPEGVQPIGLKWVYKTKLKEDGCVDKFKARLVAKGYSQQAGIDYTEVFAPVARWDTIRTLLALAAHHNLTVYQLDVKSAFLYGDLAEDVYVEQPQGFVVAGEERKVYKLNKALYGLKQAPRAWYSKIENYFHRAGFERSTYEHTLFIKRSGESFLMVSIYVDDLMYTSNSSSMIEEFKVSMKAEFEMTDPGKLRYFLGVEIIQNDQGIYLSQHKYIKEILEKFRLSACNFVRNPIAPGIKLTKAGDGVPVNPTEYKQLIGSLLYVTVTRPDIMYVVCLLSRFMESPMRQHLLAAKRVLRYLKGTSKFGLWYQKDSGEDNLIGYTDSDYAGDQDDRKSTSGYTFFLAGAAVSWASKKQPVVTLSTTEAEFVAASYCAAQGVWLRRILDQMGWSSCVEGATKIFCDNNSTIKLSKNPVLHGRSKHIDVRFHFLRELAKEEVVELVYCGTQEQVADVMTKALKLEAFELLRSKLGVVEIAGTSIEDDVN</sequence>
<keyword evidence="2" id="KW-0479">Metal-binding</keyword>
<evidence type="ECO:0000256" key="6">
    <source>
        <dbReference type="SAM" id="MobiDB-lite"/>
    </source>
</evidence>
<dbReference type="InterPro" id="IPR001584">
    <property type="entry name" value="Integrase_cat-core"/>
</dbReference>
<dbReference type="SUPFAM" id="SSF53098">
    <property type="entry name" value="Ribonuclease H-like"/>
    <property type="match status" value="1"/>
</dbReference>
<dbReference type="InterPro" id="IPR057670">
    <property type="entry name" value="SH3_retrovirus"/>
</dbReference>
<dbReference type="PANTHER" id="PTHR42648:SF18">
    <property type="entry name" value="RETROTRANSPOSON, UNCLASSIFIED-LIKE PROTEIN"/>
    <property type="match status" value="1"/>
</dbReference>